<dbReference type="InterPro" id="IPR029017">
    <property type="entry name" value="Enolase-like_N"/>
</dbReference>
<evidence type="ECO:0000313" key="2">
    <source>
        <dbReference type="EMBL" id="MBD3324152.1"/>
    </source>
</evidence>
<feature type="domain" description="Mandelate racemase/muconate lactonizing enzyme N-terminal" evidence="1">
    <location>
        <begin position="18"/>
        <end position="87"/>
    </location>
</feature>
<proteinExistence type="predicted"/>
<dbReference type="Proteomes" id="UP000649604">
    <property type="component" value="Unassembled WGS sequence"/>
</dbReference>
<accession>A0A9D5JTX0</accession>
<reference evidence="2" key="1">
    <citation type="submission" date="2019-11" db="EMBL/GenBank/DDBJ databases">
        <title>Microbial mats filling the niche in hypersaline microbial mats.</title>
        <authorList>
            <person name="Wong H.L."/>
            <person name="Macleod F.I."/>
            <person name="White R.A. III"/>
            <person name="Burns B.P."/>
        </authorList>
    </citation>
    <scope>NUCLEOTIDE SEQUENCE</scope>
    <source>
        <strain evidence="2">Rbin_158</strain>
    </source>
</reference>
<comment type="caution">
    <text evidence="2">The sequence shown here is derived from an EMBL/GenBank/DDBJ whole genome shotgun (WGS) entry which is preliminary data.</text>
</comment>
<protein>
    <recommendedName>
        <fullName evidence="1">Mandelate racemase/muconate lactonizing enzyme N-terminal domain-containing protein</fullName>
    </recommendedName>
</protein>
<organism evidence="2 3">
    <name type="scientific">candidate division KSB3 bacterium</name>
    <dbReference type="NCBI Taxonomy" id="2044937"/>
    <lineage>
        <taxon>Bacteria</taxon>
        <taxon>candidate division KSB3</taxon>
    </lineage>
</organism>
<sequence length="100" mass="10936">MKITDITASLIEVPLPQPVRHAWIPGAVMEKFRFTLVKMYTDEGIVGIGASHACAGTEIAASTQSLIKPFLVGQDPFATERLMQTLHSANPFGTRPWLVD</sequence>
<dbReference type="InterPro" id="IPR013341">
    <property type="entry name" value="Mandelate_racemase_N_dom"/>
</dbReference>
<dbReference type="Pfam" id="PF02746">
    <property type="entry name" value="MR_MLE_N"/>
    <property type="match status" value="1"/>
</dbReference>
<gene>
    <name evidence="2" type="ORF">GF339_06180</name>
</gene>
<name>A0A9D5JTX0_9BACT</name>
<evidence type="ECO:0000259" key="1">
    <source>
        <dbReference type="Pfam" id="PF02746"/>
    </source>
</evidence>
<dbReference type="SUPFAM" id="SSF54826">
    <property type="entry name" value="Enolase N-terminal domain-like"/>
    <property type="match status" value="1"/>
</dbReference>
<dbReference type="EMBL" id="WJJP01000193">
    <property type="protein sequence ID" value="MBD3324152.1"/>
    <property type="molecule type" value="Genomic_DNA"/>
</dbReference>
<feature type="non-terminal residue" evidence="2">
    <location>
        <position position="100"/>
    </location>
</feature>
<dbReference type="AlphaFoldDB" id="A0A9D5JTX0"/>
<evidence type="ECO:0000313" key="3">
    <source>
        <dbReference type="Proteomes" id="UP000649604"/>
    </source>
</evidence>
<dbReference type="Gene3D" id="3.30.390.10">
    <property type="entry name" value="Enolase-like, N-terminal domain"/>
    <property type="match status" value="1"/>
</dbReference>